<evidence type="ECO:0000256" key="2">
    <source>
        <dbReference type="PROSITE-ProRule" id="PRU01091"/>
    </source>
</evidence>
<accession>A0AAD4AGN4</accession>
<evidence type="ECO:0000256" key="1">
    <source>
        <dbReference type="ARBA" id="ARBA00023125"/>
    </source>
</evidence>
<dbReference type="Pfam" id="PF00486">
    <property type="entry name" value="Trans_reg_C"/>
    <property type="match status" value="1"/>
</dbReference>
<proteinExistence type="predicted"/>
<gene>
    <name evidence="5" type="ORF">PCIT_a3879</name>
</gene>
<sequence length="699" mass="81162">MNEVSFSRTVKKVTFGAWSLDPKRQCIFDGEVERELEPLLFKILCYLIINNEQIITRQDLVDDVWCQNYVDDNAINRAMSELRKVLKSDRQRGVVVKTHYRKGYSFFPDAHIEYFDKKISIPEKEPIESIITTSADKPIRTSPLKVVMIILAFLIFGIIYTKLPSDYTKLTSSEADVKITKVNFSEQFLSWMTGKYTRVILSPNKALAVFSFIPRGQDHEVLVLKNLIDGSESKIGDKNLKYYPIGWSSDSNRIFYRLTSEGVCEVWQISTDFISYNSHLFDCQNGIKKGGGVGDGHFVYSKHDYRGRDQLSALTNRDLQTGEEFQISSPNLNSYGDEFLLYEKSLNAIFFERHLFDSVELYMTDPDGSNQSKLFESKNRIWSINYVKEGNKLVWFDNQKNELIEYSLSTKSVVQRVTLNEDKVYASHHPISIDEMLAVSYPFAQDIYRFNLDIKELESVIQDDEIQFSAIYAKNEFYFIKRYVGNNAIYRKKGAGENIRADFPSSNYRSIKFDEHSERFLLAYPERLEVYSKDFELLDTIFATGTIVSAEFLLEGRIGYIELSKEHLNSSVFIYSINEKQRHKMPLKHALWFDQYKDSVYIYLSSKDELSYFDSRTGDVVKTLSLPNTGEPHIFEIGNEQIFYSRGSKVFQVYDDEIELIKNLGAKQIFDMSYSSHENELIFSTVEEVENQLLKLLRP</sequence>
<dbReference type="SUPFAM" id="SSF46894">
    <property type="entry name" value="C-terminal effector domain of the bipartite response regulators"/>
    <property type="match status" value="1"/>
</dbReference>
<feature type="transmembrane region" description="Helical" evidence="3">
    <location>
        <begin position="146"/>
        <end position="163"/>
    </location>
</feature>
<reference evidence="5" key="2">
    <citation type="submission" date="2015-03" db="EMBL/GenBank/DDBJ databases">
        <title>Genome sequence of Pseudoalteromonas citrea.</title>
        <authorList>
            <person name="Xie B.-B."/>
            <person name="Rong J.-C."/>
            <person name="Qin Q.-L."/>
            <person name="Zhang Y.-Z."/>
        </authorList>
    </citation>
    <scope>NUCLEOTIDE SEQUENCE</scope>
    <source>
        <strain evidence="5">DSM 8771</strain>
    </source>
</reference>
<dbReference type="InterPro" id="IPR001867">
    <property type="entry name" value="OmpR/PhoB-type_DNA-bd"/>
</dbReference>
<dbReference type="PROSITE" id="PS51755">
    <property type="entry name" value="OMPR_PHOB"/>
    <property type="match status" value="1"/>
</dbReference>
<dbReference type="GO" id="GO:0000160">
    <property type="term" value="P:phosphorelay signal transduction system"/>
    <property type="evidence" value="ECO:0007669"/>
    <property type="project" value="InterPro"/>
</dbReference>
<evidence type="ECO:0000313" key="5">
    <source>
        <dbReference type="EMBL" id="KAF7767788.1"/>
    </source>
</evidence>
<dbReference type="AlphaFoldDB" id="A0AAD4AGN4"/>
<keyword evidence="3" id="KW-0812">Transmembrane</keyword>
<dbReference type="SUPFAM" id="SSF69304">
    <property type="entry name" value="Tricorn protease N-terminal domain"/>
    <property type="match status" value="1"/>
</dbReference>
<evidence type="ECO:0000256" key="3">
    <source>
        <dbReference type="SAM" id="Phobius"/>
    </source>
</evidence>
<evidence type="ECO:0000313" key="6">
    <source>
        <dbReference type="Proteomes" id="UP000016487"/>
    </source>
</evidence>
<dbReference type="Gene3D" id="1.10.10.10">
    <property type="entry name" value="Winged helix-like DNA-binding domain superfamily/Winged helix DNA-binding domain"/>
    <property type="match status" value="1"/>
</dbReference>
<feature type="DNA-binding region" description="OmpR/PhoB-type" evidence="2">
    <location>
        <begin position="10"/>
        <end position="108"/>
    </location>
</feature>
<dbReference type="Proteomes" id="UP000016487">
    <property type="component" value="Unassembled WGS sequence"/>
</dbReference>
<reference evidence="5" key="1">
    <citation type="journal article" date="2012" name="J. Bacteriol.">
        <title>Genome sequences of type strains of seven species of the marine bacterium Pseudoalteromonas.</title>
        <authorList>
            <person name="Xie B.B."/>
            <person name="Shu Y.L."/>
            <person name="Qin Q.L."/>
            <person name="Rong J.C."/>
            <person name="Zhang X.Y."/>
            <person name="Chen X.L."/>
            <person name="Shi M."/>
            <person name="He H.L."/>
            <person name="Zhou B.C."/>
            <person name="Zhang Y.Z."/>
        </authorList>
    </citation>
    <scope>NUCLEOTIDE SEQUENCE</scope>
    <source>
        <strain evidence="5">DSM 8771</strain>
    </source>
</reference>
<dbReference type="GO" id="GO:0003677">
    <property type="term" value="F:DNA binding"/>
    <property type="evidence" value="ECO:0007669"/>
    <property type="project" value="UniProtKB-UniRule"/>
</dbReference>
<dbReference type="GO" id="GO:0006355">
    <property type="term" value="P:regulation of DNA-templated transcription"/>
    <property type="evidence" value="ECO:0007669"/>
    <property type="project" value="InterPro"/>
</dbReference>
<protein>
    <recommendedName>
        <fullName evidence="4">OmpR/PhoB-type domain-containing protein</fullName>
    </recommendedName>
</protein>
<feature type="domain" description="OmpR/PhoB-type" evidence="4">
    <location>
        <begin position="10"/>
        <end position="108"/>
    </location>
</feature>
<organism evidence="5 6">
    <name type="scientific">Pseudoalteromonas citrea</name>
    <dbReference type="NCBI Taxonomy" id="43655"/>
    <lineage>
        <taxon>Bacteria</taxon>
        <taxon>Pseudomonadati</taxon>
        <taxon>Pseudomonadota</taxon>
        <taxon>Gammaproteobacteria</taxon>
        <taxon>Alteromonadales</taxon>
        <taxon>Pseudoalteromonadaceae</taxon>
        <taxon>Pseudoalteromonas</taxon>
    </lineage>
</organism>
<dbReference type="CDD" id="cd00383">
    <property type="entry name" value="trans_reg_C"/>
    <property type="match status" value="1"/>
</dbReference>
<name>A0AAD4AGN4_9GAMM</name>
<keyword evidence="3" id="KW-0472">Membrane</keyword>
<keyword evidence="3" id="KW-1133">Transmembrane helix</keyword>
<dbReference type="RefSeq" id="WP_010366178.1">
    <property type="nucleotide sequence ID" value="NZ_AHBZ03000023.1"/>
</dbReference>
<dbReference type="SUPFAM" id="SSF63825">
    <property type="entry name" value="YWTD domain"/>
    <property type="match status" value="1"/>
</dbReference>
<comment type="caution">
    <text evidence="5">The sequence shown here is derived from an EMBL/GenBank/DDBJ whole genome shotgun (WGS) entry which is preliminary data.</text>
</comment>
<keyword evidence="1 2" id="KW-0238">DNA-binding</keyword>
<dbReference type="SMART" id="SM00862">
    <property type="entry name" value="Trans_reg_C"/>
    <property type="match status" value="1"/>
</dbReference>
<evidence type="ECO:0000259" key="4">
    <source>
        <dbReference type="PROSITE" id="PS51755"/>
    </source>
</evidence>
<dbReference type="InterPro" id="IPR016032">
    <property type="entry name" value="Sig_transdc_resp-reg_C-effctor"/>
</dbReference>
<dbReference type="InterPro" id="IPR036388">
    <property type="entry name" value="WH-like_DNA-bd_sf"/>
</dbReference>
<dbReference type="EMBL" id="AHBZ03000023">
    <property type="protein sequence ID" value="KAF7767788.1"/>
    <property type="molecule type" value="Genomic_DNA"/>
</dbReference>